<protein>
    <recommendedName>
        <fullName evidence="2">Ribosomal silencing factor RsfS</fullName>
    </recommendedName>
</protein>
<dbReference type="Gene3D" id="3.30.460.10">
    <property type="entry name" value="Beta Polymerase, domain 2"/>
    <property type="match status" value="1"/>
</dbReference>
<evidence type="ECO:0000313" key="3">
    <source>
        <dbReference type="EMBL" id="SDL62111.1"/>
    </source>
</evidence>
<accession>A0A1G9LJG8</accession>
<dbReference type="OrthoDB" id="9793681at2"/>
<dbReference type="AlphaFoldDB" id="A0A1G9LJG8"/>
<keyword evidence="2" id="KW-0963">Cytoplasm</keyword>
<keyword evidence="2" id="KW-0810">Translation regulation</keyword>
<proteinExistence type="inferred from homology"/>
<dbReference type="GO" id="GO:0090071">
    <property type="term" value="P:negative regulation of ribosome biogenesis"/>
    <property type="evidence" value="ECO:0007669"/>
    <property type="project" value="UniProtKB-UniRule"/>
</dbReference>
<dbReference type="HAMAP" id="MF_01477">
    <property type="entry name" value="Iojap_RsfS"/>
    <property type="match status" value="1"/>
</dbReference>
<dbReference type="InterPro" id="IPR043519">
    <property type="entry name" value="NT_sf"/>
</dbReference>
<dbReference type="Proteomes" id="UP000199053">
    <property type="component" value="Unassembled WGS sequence"/>
</dbReference>
<dbReference type="GO" id="GO:0043023">
    <property type="term" value="F:ribosomal large subunit binding"/>
    <property type="evidence" value="ECO:0007669"/>
    <property type="project" value="TreeGrafter"/>
</dbReference>
<name>A0A1G9LJG8_9BACT</name>
<dbReference type="PANTHER" id="PTHR21043:SF0">
    <property type="entry name" value="MITOCHONDRIAL ASSEMBLY OF RIBOSOMAL LARGE SUBUNIT PROTEIN 1"/>
    <property type="match status" value="1"/>
</dbReference>
<dbReference type="PANTHER" id="PTHR21043">
    <property type="entry name" value="IOJAP SUPERFAMILY ORTHOLOG"/>
    <property type="match status" value="1"/>
</dbReference>
<keyword evidence="4" id="KW-1185">Reference proteome</keyword>
<comment type="subcellular location">
    <subcellularLocation>
        <location evidence="2">Cytoplasm</location>
    </subcellularLocation>
</comment>
<dbReference type="EMBL" id="FNGA01000007">
    <property type="protein sequence ID" value="SDL62111.1"/>
    <property type="molecule type" value="Genomic_DNA"/>
</dbReference>
<dbReference type="GO" id="GO:0042256">
    <property type="term" value="P:cytosolic ribosome assembly"/>
    <property type="evidence" value="ECO:0007669"/>
    <property type="project" value="UniProtKB-UniRule"/>
</dbReference>
<gene>
    <name evidence="2" type="primary">rsfS</name>
    <name evidence="3" type="ORF">SAMN05660337_3410</name>
</gene>
<evidence type="ECO:0000313" key="4">
    <source>
        <dbReference type="Proteomes" id="UP000199053"/>
    </source>
</evidence>
<evidence type="ECO:0000256" key="1">
    <source>
        <dbReference type="ARBA" id="ARBA00010574"/>
    </source>
</evidence>
<dbReference type="STRING" id="246191.SAMN05660337_3410"/>
<dbReference type="NCBIfam" id="TIGR00090">
    <property type="entry name" value="rsfS_iojap_ybeB"/>
    <property type="match status" value="1"/>
</dbReference>
<dbReference type="GO" id="GO:0005737">
    <property type="term" value="C:cytoplasm"/>
    <property type="evidence" value="ECO:0007669"/>
    <property type="project" value="UniProtKB-SubCell"/>
</dbReference>
<dbReference type="InterPro" id="IPR004394">
    <property type="entry name" value="Iojap/RsfS/C7orf30"/>
</dbReference>
<dbReference type="GO" id="GO:0017148">
    <property type="term" value="P:negative regulation of translation"/>
    <property type="evidence" value="ECO:0007669"/>
    <property type="project" value="UniProtKB-UniRule"/>
</dbReference>
<keyword evidence="2" id="KW-0678">Repressor</keyword>
<comment type="function">
    <text evidence="2">Functions as a ribosomal silencing factor. Interacts with ribosomal protein uL14 (rplN), blocking formation of intersubunit bridge B8. Prevents association of the 30S and 50S ribosomal subunits and the formation of functional ribosomes, thus repressing translation.</text>
</comment>
<comment type="similarity">
    <text evidence="1 2">Belongs to the Iojap/RsfS family.</text>
</comment>
<comment type="subunit">
    <text evidence="2">Interacts with ribosomal protein uL14 (rplN).</text>
</comment>
<dbReference type="SUPFAM" id="SSF81301">
    <property type="entry name" value="Nucleotidyltransferase"/>
    <property type="match status" value="1"/>
</dbReference>
<dbReference type="RefSeq" id="WP_092163290.1">
    <property type="nucleotide sequence ID" value="NZ_FNGA01000007.1"/>
</dbReference>
<evidence type="ECO:0000256" key="2">
    <source>
        <dbReference type="HAMAP-Rule" id="MF_01477"/>
    </source>
</evidence>
<reference evidence="4" key="1">
    <citation type="submission" date="2016-10" db="EMBL/GenBank/DDBJ databases">
        <authorList>
            <person name="Varghese N."/>
            <person name="Submissions S."/>
        </authorList>
    </citation>
    <scope>NUCLEOTIDE SEQUENCE [LARGE SCALE GENOMIC DNA]</scope>
    <source>
        <strain evidence="4">DSM 16995</strain>
    </source>
</reference>
<sequence>MKTKSKKFKEIETQDKLQLVAEWLDEKQAIDLIAIDVTGICPISEIVMVVSAKGIRHAQSLADNTLEKLSTGNIEYLGMEGYQTGDWILLDLNDIIIHIFQEDNRGFYNVEGLWSEGTKIELDINR</sequence>
<dbReference type="Pfam" id="PF02410">
    <property type="entry name" value="RsfS"/>
    <property type="match status" value="1"/>
</dbReference>
<organism evidence="3 4">
    <name type="scientific">Maridesulfovibrio ferrireducens</name>
    <dbReference type="NCBI Taxonomy" id="246191"/>
    <lineage>
        <taxon>Bacteria</taxon>
        <taxon>Pseudomonadati</taxon>
        <taxon>Thermodesulfobacteriota</taxon>
        <taxon>Desulfovibrionia</taxon>
        <taxon>Desulfovibrionales</taxon>
        <taxon>Desulfovibrionaceae</taxon>
        <taxon>Maridesulfovibrio</taxon>
    </lineage>
</organism>